<dbReference type="EC" id="2.7.7.64" evidence="6"/>
<evidence type="ECO:0000256" key="2">
    <source>
        <dbReference type="ARBA" id="ARBA00001946"/>
    </source>
</evidence>
<dbReference type="PANTHER" id="PTHR11952">
    <property type="entry name" value="UDP- GLUCOSE PYROPHOSPHORYLASE"/>
    <property type="match status" value="1"/>
</dbReference>
<evidence type="ECO:0000256" key="1">
    <source>
        <dbReference type="ARBA" id="ARBA00001936"/>
    </source>
</evidence>
<organism evidence="9 10">
    <name type="scientific">Elliptochloris bilobata</name>
    <dbReference type="NCBI Taxonomy" id="381761"/>
    <lineage>
        <taxon>Eukaryota</taxon>
        <taxon>Viridiplantae</taxon>
        <taxon>Chlorophyta</taxon>
        <taxon>core chlorophytes</taxon>
        <taxon>Trebouxiophyceae</taxon>
        <taxon>Trebouxiophyceae incertae sedis</taxon>
        <taxon>Elliptochloris clade</taxon>
        <taxon>Elliptochloris</taxon>
    </lineage>
</organism>
<evidence type="ECO:0000256" key="6">
    <source>
        <dbReference type="ARBA" id="ARBA00039080"/>
    </source>
</evidence>
<comment type="caution">
    <text evidence="9">The sequence shown here is derived from an EMBL/GenBank/DDBJ whole genome shotgun (WGS) entry which is preliminary data.</text>
</comment>
<dbReference type="Pfam" id="PF01704">
    <property type="entry name" value="UDPGP"/>
    <property type="match status" value="1"/>
</dbReference>
<dbReference type="GO" id="GO:0003977">
    <property type="term" value="F:UDP-N-acetylglucosamine diphosphorylase activity"/>
    <property type="evidence" value="ECO:0007669"/>
    <property type="project" value="TreeGrafter"/>
</dbReference>
<accession>A0AAW1SF42</accession>
<comment type="catalytic activity">
    <reaction evidence="7">
        <text>a monosaccharide 1-phosphate + UTP + H(+) = a UDP-monosaccharide + diphosphate</text>
        <dbReference type="Rhea" id="RHEA:13205"/>
        <dbReference type="ChEBI" id="CHEBI:15378"/>
        <dbReference type="ChEBI" id="CHEBI:33019"/>
        <dbReference type="ChEBI" id="CHEBI:46398"/>
        <dbReference type="ChEBI" id="CHEBI:140358"/>
        <dbReference type="ChEBI" id="CHEBI:140359"/>
        <dbReference type="EC" id="2.7.7.64"/>
    </reaction>
</comment>
<gene>
    <name evidence="9" type="ORF">WJX81_007125</name>
</gene>
<evidence type="ECO:0000313" key="10">
    <source>
        <dbReference type="Proteomes" id="UP001445335"/>
    </source>
</evidence>
<dbReference type="Proteomes" id="UP001445335">
    <property type="component" value="Unassembled WGS sequence"/>
</dbReference>
<evidence type="ECO:0000256" key="8">
    <source>
        <dbReference type="SAM" id="MobiDB-lite"/>
    </source>
</evidence>
<keyword evidence="4" id="KW-0548">Nucleotidyltransferase</keyword>
<evidence type="ECO:0000256" key="4">
    <source>
        <dbReference type="ARBA" id="ARBA00022695"/>
    </source>
</evidence>
<reference evidence="9 10" key="1">
    <citation type="journal article" date="2024" name="Nat. Commun.">
        <title>Phylogenomics reveals the evolutionary origins of lichenization in chlorophyte algae.</title>
        <authorList>
            <person name="Puginier C."/>
            <person name="Libourel C."/>
            <person name="Otte J."/>
            <person name="Skaloud P."/>
            <person name="Haon M."/>
            <person name="Grisel S."/>
            <person name="Petersen M."/>
            <person name="Berrin J.G."/>
            <person name="Delaux P.M."/>
            <person name="Dal Grande F."/>
            <person name="Keller J."/>
        </authorList>
    </citation>
    <scope>NUCLEOTIDE SEQUENCE [LARGE SCALE GENOMIC DNA]</scope>
    <source>
        <strain evidence="9 10">SAG 245.80</strain>
    </source>
</reference>
<evidence type="ECO:0000256" key="3">
    <source>
        <dbReference type="ARBA" id="ARBA00022679"/>
    </source>
</evidence>
<dbReference type="SUPFAM" id="SSF53448">
    <property type="entry name" value="Nucleotide-diphospho-sugar transferases"/>
    <property type="match status" value="1"/>
</dbReference>
<dbReference type="FunFam" id="2.160.10.30:FF:000001">
    <property type="entry name" value="UDP-sugar pyrophosphorylase"/>
    <property type="match status" value="1"/>
</dbReference>
<keyword evidence="3" id="KW-0808">Transferase</keyword>
<evidence type="ECO:0000256" key="5">
    <source>
        <dbReference type="ARBA" id="ARBA00038047"/>
    </source>
</evidence>
<protein>
    <recommendedName>
        <fullName evidence="6">UTP-monosaccharide-1-phosphate uridylyltransferase</fullName>
        <ecNumber evidence="6">2.7.7.64</ecNumber>
    </recommendedName>
</protein>
<dbReference type="FunFam" id="3.90.550.10:FF:000091">
    <property type="entry name" value="UDP-sugar pyrophosphorylase"/>
    <property type="match status" value="1"/>
</dbReference>
<comment type="cofactor">
    <cofactor evidence="1">
        <name>Mn(2+)</name>
        <dbReference type="ChEBI" id="CHEBI:29035"/>
    </cofactor>
</comment>
<sequence length="652" mass="70049">MEAFLTRQELLATQAHRKRARIMTTSLAELSAEQAALLNGNIALLEYKDIKLIKELLELDQQHVFQSWPPPGEADDDKRRLLEQVRFLDANYSGGLAAYIGSAKRLLEESRTGKNTFEGCVPSVPEGERLDFGGPAFREYERAGAEEAGSAAFVLVAGGLGERLGYSGIKLALPADLARGACFLQLYVESILALQARAAPDAQLPLAIMTSGDTHARTEALLAEHANFGMAPGQITLLKQEKVACLADGDAHLALEKGDAYAVQTKPHGHGDVHALLHASGLLKQWLARGTRWVCFFQDTNALVFRALPAALGVSARHGYDMNSLAVPRKAKEAIGGIAALRRPDGSSLTINVEYNLLDPLLRANGYPDGDVNDETGQSPFPGNINQLVLKVESYAEALGRTGGVIAEFVNPKYADASKTVFKSATRLECMMQDFPYELPATARVGFTTVNQVWAAYSPVKNSPADARAKVAAGNPSHSATAGELDIYQANCRTLQQLGASIAEPTPREFNGLHLDLWPRVSWSPLFAITFDDVEAKVNAARLRIAADSALVITGAGVRLEALDLDGALVVAASPGAHVTVDGLVLKNAGWKWQALNPGKPMTEEQAIRGFLVCKRETLRLDFDKAGRYTFPESSEPATSNGSAAAKELATA</sequence>
<comment type="similarity">
    <text evidence="5">Belongs to the USP family.</text>
</comment>
<dbReference type="AlphaFoldDB" id="A0AAW1SF42"/>
<dbReference type="InterPro" id="IPR029044">
    <property type="entry name" value="Nucleotide-diphossugar_trans"/>
</dbReference>
<dbReference type="Gene3D" id="2.160.10.30">
    <property type="match status" value="1"/>
</dbReference>
<feature type="region of interest" description="Disordered" evidence="8">
    <location>
        <begin position="632"/>
        <end position="652"/>
    </location>
</feature>
<comment type="cofactor">
    <cofactor evidence="2">
        <name>Mg(2+)</name>
        <dbReference type="ChEBI" id="CHEBI:18420"/>
    </cofactor>
</comment>
<dbReference type="Gene3D" id="3.90.550.10">
    <property type="entry name" value="Spore Coat Polysaccharide Biosynthesis Protein SpsA, Chain A"/>
    <property type="match status" value="1"/>
</dbReference>
<dbReference type="EMBL" id="JALJOU010000004">
    <property type="protein sequence ID" value="KAK9844179.1"/>
    <property type="molecule type" value="Genomic_DNA"/>
</dbReference>
<feature type="compositionally biased region" description="Polar residues" evidence="8">
    <location>
        <begin position="632"/>
        <end position="643"/>
    </location>
</feature>
<dbReference type="InterPro" id="IPR002618">
    <property type="entry name" value="UDPGP_fam"/>
</dbReference>
<dbReference type="GO" id="GO:0051748">
    <property type="term" value="F:UTP-monosaccharide-1-phosphate uridylyltransferase activity"/>
    <property type="evidence" value="ECO:0007669"/>
    <property type="project" value="UniProtKB-EC"/>
</dbReference>
<evidence type="ECO:0000313" key="9">
    <source>
        <dbReference type="EMBL" id="KAK9844179.1"/>
    </source>
</evidence>
<dbReference type="GO" id="GO:0006048">
    <property type="term" value="P:UDP-N-acetylglucosamine biosynthetic process"/>
    <property type="evidence" value="ECO:0007669"/>
    <property type="project" value="TreeGrafter"/>
</dbReference>
<dbReference type="InterPro" id="IPR039741">
    <property type="entry name" value="UDP-sugar_pyrophosphorylase"/>
</dbReference>
<name>A0AAW1SF42_9CHLO</name>
<evidence type="ECO:0000256" key="7">
    <source>
        <dbReference type="ARBA" id="ARBA00048259"/>
    </source>
</evidence>
<keyword evidence="10" id="KW-1185">Reference proteome</keyword>
<dbReference type="PANTHER" id="PTHR11952:SF9">
    <property type="entry name" value="UDP-SUGAR PYROPHOSPHORYLASE"/>
    <property type="match status" value="1"/>
</dbReference>
<proteinExistence type="inferred from homology"/>